<sequence length="127" mass="13780">VHPNPDGSRKKCDNCMMFISGEKQCEIHDVNIAVTKDMTCGYHVYGKVHAKRMHQPDGEHLDAVDPKHSGLAEVKGGTSCNICEYYRKIDDGKGTCLVVQVGVGESGSAGKLATVEALGCCARWEKK</sequence>
<dbReference type="EMBL" id="LAZR01000213">
    <property type="protein sequence ID" value="KKN81495.1"/>
    <property type="molecule type" value="Genomic_DNA"/>
</dbReference>
<reference evidence="1" key="1">
    <citation type="journal article" date="2015" name="Nature">
        <title>Complex archaea that bridge the gap between prokaryotes and eukaryotes.</title>
        <authorList>
            <person name="Spang A."/>
            <person name="Saw J.H."/>
            <person name="Jorgensen S.L."/>
            <person name="Zaremba-Niedzwiedzka K."/>
            <person name="Martijn J."/>
            <person name="Lind A.E."/>
            <person name="van Eijk R."/>
            <person name="Schleper C."/>
            <person name="Guy L."/>
            <person name="Ettema T.J."/>
        </authorList>
    </citation>
    <scope>NUCLEOTIDE SEQUENCE</scope>
</reference>
<gene>
    <name evidence="1" type="ORF">LCGC14_0317540</name>
</gene>
<proteinExistence type="predicted"/>
<comment type="caution">
    <text evidence="1">The sequence shown here is derived from an EMBL/GenBank/DDBJ whole genome shotgun (WGS) entry which is preliminary data.</text>
</comment>
<name>A0A0F9TJW3_9ZZZZ</name>
<accession>A0A0F9TJW3</accession>
<organism evidence="1">
    <name type="scientific">marine sediment metagenome</name>
    <dbReference type="NCBI Taxonomy" id="412755"/>
    <lineage>
        <taxon>unclassified sequences</taxon>
        <taxon>metagenomes</taxon>
        <taxon>ecological metagenomes</taxon>
    </lineage>
</organism>
<evidence type="ECO:0000313" key="1">
    <source>
        <dbReference type="EMBL" id="KKN81495.1"/>
    </source>
</evidence>
<protein>
    <submittedName>
        <fullName evidence="1">Uncharacterized protein</fullName>
    </submittedName>
</protein>
<feature type="non-terminal residue" evidence="1">
    <location>
        <position position="1"/>
    </location>
</feature>
<dbReference type="AlphaFoldDB" id="A0A0F9TJW3"/>